<dbReference type="EMBL" id="QCXX01000002">
    <property type="protein sequence ID" value="PUV24890.1"/>
    <property type="molecule type" value="Genomic_DNA"/>
</dbReference>
<evidence type="ECO:0000313" key="1">
    <source>
        <dbReference type="EMBL" id="PUV24890.1"/>
    </source>
</evidence>
<protein>
    <submittedName>
        <fullName evidence="1">Uncharacterized protein</fullName>
    </submittedName>
</protein>
<proteinExistence type="predicted"/>
<organism evidence="1 2">
    <name type="scientific">Sphingobacterium athyrii</name>
    <dbReference type="NCBI Taxonomy" id="2152717"/>
    <lineage>
        <taxon>Bacteria</taxon>
        <taxon>Pseudomonadati</taxon>
        <taxon>Bacteroidota</taxon>
        <taxon>Sphingobacteriia</taxon>
        <taxon>Sphingobacteriales</taxon>
        <taxon>Sphingobacteriaceae</taxon>
        <taxon>Sphingobacterium</taxon>
    </lineage>
</organism>
<accession>A0A363NVY0</accession>
<evidence type="ECO:0000313" key="2">
    <source>
        <dbReference type="Proteomes" id="UP000250831"/>
    </source>
</evidence>
<keyword evidence="2" id="KW-1185">Reference proteome</keyword>
<dbReference type="OrthoDB" id="710954at2"/>
<sequence>MHYDQLPPFVKESTVFSLEDKTKLAQIDRLPTSQEVDEITSLPEIYELLNAFIGDHSSRNVHLQLKAKEYLQDNQLDMAWKVLLL</sequence>
<gene>
    <name evidence="1" type="ORF">DCO56_07995</name>
</gene>
<name>A0A363NVY0_9SPHI</name>
<reference evidence="1 2" key="1">
    <citation type="submission" date="2018-04" db="EMBL/GenBank/DDBJ databases">
        <title>Sphingobacterium sp. M46 Genome.</title>
        <authorList>
            <person name="Cheng J."/>
            <person name="Li Y."/>
        </authorList>
    </citation>
    <scope>NUCLEOTIDE SEQUENCE [LARGE SCALE GENOMIC DNA]</scope>
    <source>
        <strain evidence="1 2">M46</strain>
    </source>
</reference>
<dbReference type="AlphaFoldDB" id="A0A363NVY0"/>
<dbReference type="Proteomes" id="UP000250831">
    <property type="component" value="Unassembled WGS sequence"/>
</dbReference>
<dbReference type="RefSeq" id="WP_108633225.1">
    <property type="nucleotide sequence ID" value="NZ_QCXX01000002.1"/>
</dbReference>
<comment type="caution">
    <text evidence="1">The sequence shown here is derived from an EMBL/GenBank/DDBJ whole genome shotgun (WGS) entry which is preliminary data.</text>
</comment>